<protein>
    <submittedName>
        <fullName evidence="1">Uncharacterized protein</fullName>
    </submittedName>
</protein>
<dbReference type="Proteomes" id="UP001566132">
    <property type="component" value="Unassembled WGS sequence"/>
</dbReference>
<comment type="caution">
    <text evidence="1">The sequence shown here is derived from an EMBL/GenBank/DDBJ whole genome shotgun (WGS) entry which is preliminary data.</text>
</comment>
<evidence type="ECO:0000313" key="2">
    <source>
        <dbReference type="Proteomes" id="UP001566132"/>
    </source>
</evidence>
<dbReference type="EMBL" id="JBDJPC010000015">
    <property type="protein sequence ID" value="KAL1488163.1"/>
    <property type="molecule type" value="Genomic_DNA"/>
</dbReference>
<name>A0ABD1E0H0_HYPHA</name>
<reference evidence="1 2" key="1">
    <citation type="submission" date="2024-05" db="EMBL/GenBank/DDBJ databases">
        <title>Genetic variation in Jamaican populations of the coffee berry borer (Hypothenemus hampei).</title>
        <authorList>
            <person name="Errbii M."/>
            <person name="Myrie A."/>
        </authorList>
    </citation>
    <scope>NUCLEOTIDE SEQUENCE [LARGE SCALE GENOMIC DNA]</scope>
    <source>
        <strain evidence="1">JA-Hopewell-2020-01-JO</strain>
        <tissue evidence="1">Whole body</tissue>
    </source>
</reference>
<proteinExistence type="predicted"/>
<evidence type="ECO:0000313" key="1">
    <source>
        <dbReference type="EMBL" id="KAL1488163.1"/>
    </source>
</evidence>
<sequence>MPKPPHRYNEQAQLLILNVLAFFEMEKNQVKNGIPIDCNNIMERASNALKVGRSTLEKIKRRGIQTDKDYLNNITIKQRENKTKISDFMKNKIRDIIYVIKGLA</sequence>
<keyword evidence="2" id="KW-1185">Reference proteome</keyword>
<organism evidence="1 2">
    <name type="scientific">Hypothenemus hampei</name>
    <name type="common">Coffee berry borer</name>
    <dbReference type="NCBI Taxonomy" id="57062"/>
    <lineage>
        <taxon>Eukaryota</taxon>
        <taxon>Metazoa</taxon>
        <taxon>Ecdysozoa</taxon>
        <taxon>Arthropoda</taxon>
        <taxon>Hexapoda</taxon>
        <taxon>Insecta</taxon>
        <taxon>Pterygota</taxon>
        <taxon>Neoptera</taxon>
        <taxon>Endopterygota</taxon>
        <taxon>Coleoptera</taxon>
        <taxon>Polyphaga</taxon>
        <taxon>Cucujiformia</taxon>
        <taxon>Curculionidae</taxon>
        <taxon>Scolytinae</taxon>
        <taxon>Hypothenemus</taxon>
    </lineage>
</organism>
<accession>A0ABD1E0H0</accession>
<dbReference type="AlphaFoldDB" id="A0ABD1E0H0"/>
<gene>
    <name evidence="1" type="ORF">ABEB36_015121</name>
</gene>